<dbReference type="Gene3D" id="1.20.1080.10">
    <property type="entry name" value="Glycerol uptake facilitator protein"/>
    <property type="match status" value="2"/>
</dbReference>
<dbReference type="AlphaFoldDB" id="A0AAD9JHD3"/>
<reference evidence="10" key="1">
    <citation type="journal article" date="2023" name="Mol. Biol. Evol.">
        <title>Third-Generation Sequencing Reveals the Adaptive Role of the Epigenome in Three Deep-Sea Polychaetes.</title>
        <authorList>
            <person name="Perez M."/>
            <person name="Aroh O."/>
            <person name="Sun Y."/>
            <person name="Lan Y."/>
            <person name="Juniper S.K."/>
            <person name="Young C.R."/>
            <person name="Angers B."/>
            <person name="Qian P.Y."/>
        </authorList>
    </citation>
    <scope>NUCLEOTIDE SEQUENCE</scope>
    <source>
        <strain evidence="10">P08H-3</strain>
    </source>
</reference>
<comment type="caution">
    <text evidence="10">The sequence shown here is derived from an EMBL/GenBank/DDBJ whole genome shotgun (WGS) entry which is preliminary data.</text>
</comment>
<comment type="similarity">
    <text evidence="2 8">Belongs to the MIP/aquaporin (TC 1.A.8) family.</text>
</comment>
<dbReference type="InterPro" id="IPR034294">
    <property type="entry name" value="Aquaporin_transptr"/>
</dbReference>
<sequence>MACRRMCDWNTMKREVNTKVFWRDLFSEFMATFLLVSIQCVLPLTWGRDTGFSDAVLTGLGMGFIVTTTAWSLGDFGGAHMNPAVTFAMMLSLKISIIKGIWKDHWIYWAGPLSGSALATFMYVFIFDNIDKPMPSNNTSDTYDLNMKGK</sequence>
<comment type="subcellular location">
    <subcellularLocation>
        <location evidence="1">Cell membrane</location>
        <topology evidence="1">Multi-pass membrane protein</topology>
    </subcellularLocation>
</comment>
<keyword evidence="6 9" id="KW-1133">Transmembrane helix</keyword>
<keyword evidence="7 9" id="KW-0472">Membrane</keyword>
<evidence type="ECO:0000256" key="1">
    <source>
        <dbReference type="ARBA" id="ARBA00004651"/>
    </source>
</evidence>
<organism evidence="10 11">
    <name type="scientific">Paralvinella palmiformis</name>
    <dbReference type="NCBI Taxonomy" id="53620"/>
    <lineage>
        <taxon>Eukaryota</taxon>
        <taxon>Metazoa</taxon>
        <taxon>Spiralia</taxon>
        <taxon>Lophotrochozoa</taxon>
        <taxon>Annelida</taxon>
        <taxon>Polychaeta</taxon>
        <taxon>Sedentaria</taxon>
        <taxon>Canalipalpata</taxon>
        <taxon>Terebellida</taxon>
        <taxon>Terebelliformia</taxon>
        <taxon>Alvinellidae</taxon>
        <taxon>Paralvinella</taxon>
    </lineage>
</organism>
<name>A0AAD9JHD3_9ANNE</name>
<evidence type="ECO:0000313" key="10">
    <source>
        <dbReference type="EMBL" id="KAK2152450.1"/>
    </source>
</evidence>
<dbReference type="Proteomes" id="UP001208570">
    <property type="component" value="Unassembled WGS sequence"/>
</dbReference>
<dbReference type="SUPFAM" id="SSF81338">
    <property type="entry name" value="Aquaporin-like"/>
    <property type="match status" value="1"/>
</dbReference>
<dbReference type="PROSITE" id="PS00221">
    <property type="entry name" value="MIP"/>
    <property type="match status" value="1"/>
</dbReference>
<evidence type="ECO:0000256" key="5">
    <source>
        <dbReference type="ARBA" id="ARBA00022692"/>
    </source>
</evidence>
<evidence type="ECO:0000256" key="7">
    <source>
        <dbReference type="ARBA" id="ARBA00023136"/>
    </source>
</evidence>
<evidence type="ECO:0000256" key="8">
    <source>
        <dbReference type="RuleBase" id="RU000477"/>
    </source>
</evidence>
<dbReference type="GO" id="GO:0005886">
    <property type="term" value="C:plasma membrane"/>
    <property type="evidence" value="ECO:0007669"/>
    <property type="project" value="UniProtKB-SubCell"/>
</dbReference>
<proteinExistence type="inferred from homology"/>
<keyword evidence="5 8" id="KW-0812">Transmembrane</keyword>
<evidence type="ECO:0000256" key="9">
    <source>
        <dbReference type="SAM" id="Phobius"/>
    </source>
</evidence>
<protein>
    <submittedName>
        <fullName evidence="10">Uncharacterized protein</fullName>
    </submittedName>
</protein>
<feature type="transmembrane region" description="Helical" evidence="9">
    <location>
        <begin position="108"/>
        <end position="127"/>
    </location>
</feature>
<evidence type="ECO:0000256" key="3">
    <source>
        <dbReference type="ARBA" id="ARBA00022448"/>
    </source>
</evidence>
<dbReference type="EMBL" id="JAODUP010000328">
    <property type="protein sequence ID" value="KAK2152450.1"/>
    <property type="molecule type" value="Genomic_DNA"/>
</dbReference>
<evidence type="ECO:0000256" key="6">
    <source>
        <dbReference type="ARBA" id="ARBA00022989"/>
    </source>
</evidence>
<dbReference type="Pfam" id="PF00230">
    <property type="entry name" value="MIP"/>
    <property type="match status" value="1"/>
</dbReference>
<keyword evidence="4" id="KW-1003">Cell membrane</keyword>
<dbReference type="PANTHER" id="PTHR19139">
    <property type="entry name" value="AQUAPORIN TRANSPORTER"/>
    <property type="match status" value="1"/>
</dbReference>
<dbReference type="InterPro" id="IPR000425">
    <property type="entry name" value="MIP"/>
</dbReference>
<keyword evidence="3 8" id="KW-0813">Transport</keyword>
<evidence type="ECO:0000256" key="4">
    <source>
        <dbReference type="ARBA" id="ARBA00022475"/>
    </source>
</evidence>
<dbReference type="PRINTS" id="PR00783">
    <property type="entry name" value="MINTRINSICP"/>
</dbReference>
<evidence type="ECO:0000313" key="11">
    <source>
        <dbReference type="Proteomes" id="UP001208570"/>
    </source>
</evidence>
<keyword evidence="11" id="KW-1185">Reference proteome</keyword>
<feature type="transmembrane region" description="Helical" evidence="9">
    <location>
        <begin position="21"/>
        <end position="46"/>
    </location>
</feature>
<feature type="transmembrane region" description="Helical" evidence="9">
    <location>
        <begin position="85"/>
        <end position="102"/>
    </location>
</feature>
<dbReference type="PANTHER" id="PTHR19139:SF199">
    <property type="entry name" value="MIP17260P"/>
    <property type="match status" value="1"/>
</dbReference>
<accession>A0AAD9JHD3</accession>
<dbReference type="InterPro" id="IPR023271">
    <property type="entry name" value="Aquaporin-like"/>
</dbReference>
<evidence type="ECO:0000256" key="2">
    <source>
        <dbReference type="ARBA" id="ARBA00006175"/>
    </source>
</evidence>
<gene>
    <name evidence="10" type="ORF">LSH36_328g02017</name>
</gene>
<dbReference type="InterPro" id="IPR022357">
    <property type="entry name" value="MIP_CS"/>
</dbReference>
<dbReference type="GO" id="GO:0015250">
    <property type="term" value="F:water channel activity"/>
    <property type="evidence" value="ECO:0007669"/>
    <property type="project" value="TreeGrafter"/>
</dbReference>